<feature type="binding site" evidence="7">
    <location>
        <position position="251"/>
    </location>
    <ligand>
        <name>4-imidazolone-5-propanoate</name>
        <dbReference type="ChEBI" id="CHEBI:77893"/>
    </ligand>
</feature>
<comment type="cofactor">
    <cofactor evidence="7">
        <name>Zn(2+)</name>
        <dbReference type="ChEBI" id="CHEBI:29105"/>
    </cofactor>
    <cofactor evidence="7">
        <name>Fe(3+)</name>
        <dbReference type="ChEBI" id="CHEBI:29034"/>
    </cofactor>
    <text evidence="7">Binds 1 zinc or iron ion per subunit.</text>
</comment>
<comment type="catalytic activity">
    <reaction evidence="7">
        <text>4-imidazolone-5-propanoate + H2O = N-formimidoyl-L-glutamate</text>
        <dbReference type="Rhea" id="RHEA:23660"/>
        <dbReference type="ChEBI" id="CHEBI:15377"/>
        <dbReference type="ChEBI" id="CHEBI:58928"/>
        <dbReference type="ChEBI" id="CHEBI:77893"/>
        <dbReference type="EC" id="3.5.2.7"/>
    </reaction>
</comment>
<dbReference type="NCBIfam" id="TIGR01224">
    <property type="entry name" value="hutI"/>
    <property type="match status" value="1"/>
</dbReference>
<dbReference type="PANTHER" id="PTHR42752">
    <property type="entry name" value="IMIDAZOLONEPROPIONASE"/>
    <property type="match status" value="1"/>
</dbReference>
<feature type="binding site" evidence="7">
    <location>
        <position position="327"/>
    </location>
    <ligand>
        <name>N-formimidoyl-L-glutamate</name>
        <dbReference type="ChEBI" id="CHEBI:58928"/>
    </ligand>
</feature>
<feature type="binding site" evidence="7">
    <location>
        <position position="328"/>
    </location>
    <ligand>
        <name>4-imidazolone-5-propanoate</name>
        <dbReference type="ChEBI" id="CHEBI:77893"/>
    </ligand>
</feature>
<reference evidence="9 10" key="1">
    <citation type="submission" date="2021-03" db="EMBL/GenBank/DDBJ databases">
        <title>Genomic Encyclopedia of Type Strains, Phase IV (KMG-IV): sequencing the most valuable type-strain genomes for metagenomic binning, comparative biology and taxonomic classification.</title>
        <authorList>
            <person name="Goeker M."/>
        </authorList>
    </citation>
    <scope>NUCLEOTIDE SEQUENCE [LARGE SCALE GENOMIC DNA]</scope>
    <source>
        <strain evidence="9 10">DSM 28650</strain>
    </source>
</reference>
<name>A0ABS4KCJ2_9CLOT</name>
<feature type="binding site" evidence="7">
    <location>
        <position position="150"/>
    </location>
    <ligand>
        <name>4-imidazolone-5-propanoate</name>
        <dbReference type="ChEBI" id="CHEBI:77893"/>
    </ligand>
</feature>
<evidence type="ECO:0000256" key="5">
    <source>
        <dbReference type="ARBA" id="ARBA00022833"/>
    </source>
</evidence>
<evidence type="ECO:0000256" key="7">
    <source>
        <dbReference type="HAMAP-Rule" id="MF_00372"/>
    </source>
</evidence>
<keyword evidence="2 7" id="KW-0479">Metal-binding</keyword>
<dbReference type="InterPro" id="IPR032466">
    <property type="entry name" value="Metal_Hydrolase"/>
</dbReference>
<evidence type="ECO:0000256" key="4">
    <source>
        <dbReference type="ARBA" id="ARBA00022808"/>
    </source>
</evidence>
<dbReference type="InterPro" id="IPR011059">
    <property type="entry name" value="Metal-dep_hydrolase_composite"/>
</dbReference>
<feature type="binding site" evidence="7">
    <location>
        <position position="323"/>
    </location>
    <ligand>
        <name>Zn(2+)</name>
        <dbReference type="ChEBI" id="CHEBI:29105"/>
    </ligand>
</feature>
<dbReference type="EMBL" id="JAGGLL010000062">
    <property type="protein sequence ID" value="MBP2024334.1"/>
    <property type="molecule type" value="Genomic_DNA"/>
</dbReference>
<dbReference type="PANTHER" id="PTHR42752:SF1">
    <property type="entry name" value="IMIDAZOLONEPROPIONASE-RELATED"/>
    <property type="match status" value="1"/>
</dbReference>
<dbReference type="InterPro" id="IPR005920">
    <property type="entry name" value="HutI"/>
</dbReference>
<evidence type="ECO:0000259" key="8">
    <source>
        <dbReference type="Pfam" id="PF01979"/>
    </source>
</evidence>
<keyword evidence="3 7" id="KW-0378">Hydrolase</keyword>
<keyword evidence="10" id="KW-1185">Reference proteome</keyword>
<comment type="subcellular location">
    <subcellularLocation>
        <location evidence="7">Cytoplasm</location>
    </subcellularLocation>
</comment>
<dbReference type="HAMAP" id="MF_00372">
    <property type="entry name" value="HutI"/>
    <property type="match status" value="1"/>
</dbReference>
<dbReference type="Gene3D" id="2.30.40.10">
    <property type="entry name" value="Urease, subunit C, domain 1"/>
    <property type="match status" value="1"/>
</dbReference>
<dbReference type="SUPFAM" id="SSF51338">
    <property type="entry name" value="Composite domain of metallo-dependent hydrolases"/>
    <property type="match status" value="1"/>
</dbReference>
<feature type="binding site" evidence="7">
    <location>
        <position position="150"/>
    </location>
    <ligand>
        <name>N-formimidoyl-L-glutamate</name>
        <dbReference type="ChEBI" id="CHEBI:58928"/>
    </ligand>
</feature>
<feature type="binding site" evidence="7">
    <location>
        <position position="248"/>
    </location>
    <ligand>
        <name>Zn(2+)</name>
        <dbReference type="ChEBI" id="CHEBI:29105"/>
    </ligand>
</feature>
<dbReference type="Gene3D" id="3.20.20.140">
    <property type="entry name" value="Metal-dependent hydrolases"/>
    <property type="match status" value="1"/>
</dbReference>
<dbReference type="GO" id="GO:0050480">
    <property type="term" value="F:imidazolonepropionase activity"/>
    <property type="evidence" value="ECO:0007669"/>
    <property type="project" value="UniProtKB-EC"/>
</dbReference>
<dbReference type="EC" id="3.5.2.7" evidence="1 7"/>
<dbReference type="SUPFAM" id="SSF51556">
    <property type="entry name" value="Metallo-dependent hydrolases"/>
    <property type="match status" value="1"/>
</dbReference>
<sequence length="414" mass="45650">MGIIIKNIDCLVTCEGSYRKKKEEMKDAKIIENGYVVVKEENIVAVGSGEGYKEYITQGDTILDGRGKTVTPGLVDPHTHVVYAGSRERELPLKLNKVGYIEILKMGGGILSTVENTRKASVEELAGEARKRLDIMLNHGTTTVESKSGYGLDLESEEKILKVNQLLNESHPIDVVSTFMGAHAIPKEYKENRQEFIRIINEEMIPYISEHKLAEFVDCFCEEGVFTTEECKNILEIGRQHGLKLKIHADEVESVKGAELAGELKATTAEHLIAASDDGIKALADNDVVAVLLPSTAFYLMLGKYARAREMIDKGVAVALATDCNPGTSPTESLQNVMTFACFGMRMFPEEIINAMTINAACAIDRERSVGSIEPGKKADIAMFNSKNLNYLIYHFGINSVDKVIKNGKIVVER</sequence>
<dbReference type="CDD" id="cd01296">
    <property type="entry name" value="Imidazolone-5PH"/>
    <property type="match status" value="1"/>
</dbReference>
<proteinExistence type="inferred from homology"/>
<dbReference type="Proteomes" id="UP001519308">
    <property type="component" value="Unassembled WGS sequence"/>
</dbReference>
<protein>
    <recommendedName>
        <fullName evidence="1 7">Imidazolonepropionase</fullName>
        <ecNumber evidence="1 7">3.5.2.7</ecNumber>
    </recommendedName>
    <alternativeName>
        <fullName evidence="7">Imidazolone-5-propionate hydrolase</fullName>
    </alternativeName>
</protein>
<keyword evidence="4 7" id="KW-0369">Histidine metabolism</keyword>
<feature type="binding site" evidence="7">
    <location>
        <position position="183"/>
    </location>
    <ligand>
        <name>4-imidazolone-5-propanoate</name>
        <dbReference type="ChEBI" id="CHEBI:77893"/>
    </ligand>
</feature>
<keyword evidence="5 7" id="KW-0862">Zinc</keyword>
<gene>
    <name evidence="7" type="primary">hutI</name>
    <name evidence="9" type="ORF">J2Z44_004202</name>
</gene>
<feature type="binding site" evidence="7">
    <location>
        <position position="80"/>
    </location>
    <ligand>
        <name>Fe(3+)</name>
        <dbReference type="ChEBI" id="CHEBI:29034"/>
    </ligand>
</feature>
<feature type="binding site" evidence="7">
    <location>
        <position position="325"/>
    </location>
    <ligand>
        <name>N-formimidoyl-L-glutamate</name>
        <dbReference type="ChEBI" id="CHEBI:58928"/>
    </ligand>
</feature>
<organism evidence="9 10">
    <name type="scientific">Clostridium punense</name>
    <dbReference type="NCBI Taxonomy" id="1054297"/>
    <lineage>
        <taxon>Bacteria</taxon>
        <taxon>Bacillati</taxon>
        <taxon>Bacillota</taxon>
        <taxon>Clostridia</taxon>
        <taxon>Eubacteriales</taxon>
        <taxon>Clostridiaceae</taxon>
        <taxon>Clostridium</taxon>
    </lineage>
</organism>
<dbReference type="RefSeq" id="WP_021284527.1">
    <property type="nucleotide sequence ID" value="NZ_JAGGLL010000062.1"/>
</dbReference>
<comment type="function">
    <text evidence="7">Catalyzes the hydrolytic cleavage of the carbon-nitrogen bond in imidazolone-5-propanoate to yield N-formimidoyl-L-glutamate. It is the third step in the universal histidine degradation pathway.</text>
</comment>
<comment type="pathway">
    <text evidence="7">Amino-acid degradation; L-histidine degradation into L-glutamate; N-formimidoyl-L-glutamate from L-histidine: step 3/3.</text>
</comment>
<evidence type="ECO:0000313" key="9">
    <source>
        <dbReference type="EMBL" id="MBP2024334.1"/>
    </source>
</evidence>
<feature type="binding site" evidence="7">
    <location>
        <position position="248"/>
    </location>
    <ligand>
        <name>Fe(3+)</name>
        <dbReference type="ChEBI" id="CHEBI:29034"/>
    </ligand>
</feature>
<feature type="domain" description="Amidohydrolase-related" evidence="8">
    <location>
        <begin position="69"/>
        <end position="411"/>
    </location>
</feature>
<keyword evidence="7" id="KW-0963">Cytoplasm</keyword>
<feature type="binding site" evidence="7">
    <location>
        <position position="323"/>
    </location>
    <ligand>
        <name>Fe(3+)</name>
        <dbReference type="ChEBI" id="CHEBI:29034"/>
    </ligand>
</feature>
<feature type="binding site" evidence="7">
    <location>
        <position position="80"/>
    </location>
    <ligand>
        <name>Zn(2+)</name>
        <dbReference type="ChEBI" id="CHEBI:29105"/>
    </ligand>
</feature>
<accession>A0ABS4KCJ2</accession>
<evidence type="ECO:0000256" key="6">
    <source>
        <dbReference type="ARBA" id="ARBA00023004"/>
    </source>
</evidence>
<evidence type="ECO:0000256" key="2">
    <source>
        <dbReference type="ARBA" id="ARBA00022723"/>
    </source>
</evidence>
<dbReference type="Pfam" id="PF01979">
    <property type="entry name" value="Amidohydro_1"/>
    <property type="match status" value="1"/>
</dbReference>
<evidence type="ECO:0000313" key="10">
    <source>
        <dbReference type="Proteomes" id="UP001519308"/>
    </source>
</evidence>
<evidence type="ECO:0000256" key="3">
    <source>
        <dbReference type="ARBA" id="ARBA00022801"/>
    </source>
</evidence>
<comment type="caution">
    <text evidence="9">The sequence shown here is derived from an EMBL/GenBank/DDBJ whole genome shotgun (WGS) entry which is preliminary data.</text>
</comment>
<evidence type="ECO:0000256" key="1">
    <source>
        <dbReference type="ARBA" id="ARBA00012864"/>
    </source>
</evidence>
<comment type="similarity">
    <text evidence="7">Belongs to the metallo-dependent hydrolases superfamily. HutI family.</text>
</comment>
<dbReference type="InterPro" id="IPR006680">
    <property type="entry name" value="Amidohydro-rel"/>
</dbReference>
<feature type="binding site" evidence="7">
    <location>
        <position position="78"/>
    </location>
    <ligand>
        <name>Fe(3+)</name>
        <dbReference type="ChEBI" id="CHEBI:29034"/>
    </ligand>
</feature>
<keyword evidence="6 7" id="KW-0408">Iron</keyword>
<feature type="binding site" evidence="7">
    <location>
        <position position="78"/>
    </location>
    <ligand>
        <name>Zn(2+)</name>
        <dbReference type="ChEBI" id="CHEBI:29105"/>
    </ligand>
</feature>
<feature type="binding site" evidence="7">
    <location>
        <position position="87"/>
    </location>
    <ligand>
        <name>4-imidazolone-5-propanoate</name>
        <dbReference type="ChEBI" id="CHEBI:77893"/>
    </ligand>
</feature>